<protein>
    <submittedName>
        <fullName evidence="4">SDR family oxidoreductase</fullName>
    </submittedName>
</protein>
<evidence type="ECO:0000256" key="2">
    <source>
        <dbReference type="ARBA" id="ARBA00023002"/>
    </source>
</evidence>
<comment type="caution">
    <text evidence="4">The sequence shown here is derived from an EMBL/GenBank/DDBJ whole genome shotgun (WGS) entry which is preliminary data.</text>
</comment>
<evidence type="ECO:0000313" key="4">
    <source>
        <dbReference type="EMBL" id="MBS5333515.1"/>
    </source>
</evidence>
<dbReference type="PRINTS" id="PR00080">
    <property type="entry name" value="SDRFAMILY"/>
</dbReference>
<gene>
    <name evidence="4" type="ORF">KHY36_13430</name>
</gene>
<dbReference type="CDD" id="cd05233">
    <property type="entry name" value="SDR_c"/>
    <property type="match status" value="1"/>
</dbReference>
<dbReference type="Proteomes" id="UP000759273">
    <property type="component" value="Unassembled WGS sequence"/>
</dbReference>
<dbReference type="EMBL" id="JAGZGG010000044">
    <property type="protein sequence ID" value="MBS5333515.1"/>
    <property type="molecule type" value="Genomic_DNA"/>
</dbReference>
<dbReference type="GO" id="GO:0016491">
    <property type="term" value="F:oxidoreductase activity"/>
    <property type="evidence" value="ECO:0007669"/>
    <property type="project" value="UniProtKB-KW"/>
</dbReference>
<name>A0A943HLT7_9FIRM</name>
<dbReference type="InterPro" id="IPR002347">
    <property type="entry name" value="SDR_fam"/>
</dbReference>
<proteinExistence type="inferred from homology"/>
<dbReference type="NCBIfam" id="NF005559">
    <property type="entry name" value="PRK07231.1"/>
    <property type="match status" value="1"/>
</dbReference>
<keyword evidence="2" id="KW-0560">Oxidoreductase</keyword>
<keyword evidence="3" id="KW-0443">Lipid metabolism</keyword>
<dbReference type="PRINTS" id="PR00081">
    <property type="entry name" value="GDHRDH"/>
</dbReference>
<reference evidence="4" key="1">
    <citation type="submission" date="2021-02" db="EMBL/GenBank/DDBJ databases">
        <title>Infant gut strain persistence is associated with maternal origin, phylogeny, and functional potential including surface adhesion and iron acquisition.</title>
        <authorList>
            <person name="Lou Y.C."/>
        </authorList>
    </citation>
    <scope>NUCLEOTIDE SEQUENCE</scope>
    <source>
        <strain evidence="4">L3_101_000M1_dasL3_101_000M1_concoct_87</strain>
    </source>
</reference>
<sequence>MVYYEESGKNAIVTGAERGIGKGIALRLAQAGYNVFFTYYFKDSYAEELKRSIEKLGRRCVALKADFRDPSVVETVVKSAAKSLGGIDLLVNNAAIMPPRAYQYEYTAEHIDEVYAVNYRGYMLLMRDALRYWIKNGKKGNIVNISSESAIRSHQKFSLYGGIKAAILRSTGNVALDAAPYGIRVNCILPGAIDTFTEQVIQDEEIPQSEVIHRRKFGDEIPLRRLGRPEEIGNAVLWLASEEAAYITGATLVVDGGLVLPGMTDITVEKDESVYGWCTQKRLSDEQMENW</sequence>
<dbReference type="AlphaFoldDB" id="A0A943HLT7"/>
<dbReference type="InterPro" id="IPR036291">
    <property type="entry name" value="NAD(P)-bd_dom_sf"/>
</dbReference>
<evidence type="ECO:0000256" key="1">
    <source>
        <dbReference type="ARBA" id="ARBA00006484"/>
    </source>
</evidence>
<dbReference type="FunFam" id="3.40.50.720:FF:000084">
    <property type="entry name" value="Short-chain dehydrogenase reductase"/>
    <property type="match status" value="1"/>
</dbReference>
<dbReference type="Pfam" id="PF13561">
    <property type="entry name" value="adh_short_C2"/>
    <property type="match status" value="1"/>
</dbReference>
<dbReference type="GO" id="GO:0008206">
    <property type="term" value="P:bile acid metabolic process"/>
    <property type="evidence" value="ECO:0007669"/>
    <property type="project" value="UniProtKB-ARBA"/>
</dbReference>
<dbReference type="InterPro" id="IPR050259">
    <property type="entry name" value="SDR"/>
</dbReference>
<dbReference type="Gene3D" id="3.40.50.720">
    <property type="entry name" value="NAD(P)-binding Rossmann-like Domain"/>
    <property type="match status" value="1"/>
</dbReference>
<evidence type="ECO:0000256" key="3">
    <source>
        <dbReference type="ARBA" id="ARBA00023221"/>
    </source>
</evidence>
<keyword evidence="3" id="KW-0753">Steroid metabolism</keyword>
<comment type="similarity">
    <text evidence="1">Belongs to the short-chain dehydrogenases/reductases (SDR) family.</text>
</comment>
<dbReference type="SUPFAM" id="SSF51735">
    <property type="entry name" value="NAD(P)-binding Rossmann-fold domains"/>
    <property type="match status" value="1"/>
</dbReference>
<dbReference type="PANTHER" id="PTHR42879">
    <property type="entry name" value="3-OXOACYL-(ACYL-CARRIER-PROTEIN) REDUCTASE"/>
    <property type="match status" value="1"/>
</dbReference>
<accession>A0A943HLT7</accession>
<organism evidence="4 5">
    <name type="scientific">Subdoligranulum variabile</name>
    <dbReference type="NCBI Taxonomy" id="214851"/>
    <lineage>
        <taxon>Bacteria</taxon>
        <taxon>Bacillati</taxon>
        <taxon>Bacillota</taxon>
        <taxon>Clostridia</taxon>
        <taxon>Eubacteriales</taxon>
        <taxon>Oscillospiraceae</taxon>
        <taxon>Subdoligranulum</taxon>
    </lineage>
</organism>
<evidence type="ECO:0000313" key="5">
    <source>
        <dbReference type="Proteomes" id="UP000759273"/>
    </source>
</evidence>